<reference evidence="2" key="1">
    <citation type="submission" date="2018-02" db="EMBL/GenBank/DDBJ databases">
        <authorList>
            <person name="Silar P."/>
        </authorList>
    </citation>
    <scope>NUCLEOTIDE SEQUENCE [LARGE SCALE GENOMIC DNA]</scope>
    <source>
        <strain evidence="2">T</strain>
    </source>
</reference>
<accession>A0ABY6S056</accession>
<name>A0ABY6S056_PODCO</name>
<evidence type="ECO:0000259" key="1">
    <source>
        <dbReference type="Pfam" id="PF20237"/>
    </source>
</evidence>
<dbReference type="InterPro" id="IPR046529">
    <property type="entry name" value="DUF6594"/>
</dbReference>
<dbReference type="EMBL" id="LR026964">
    <property type="protein sequence ID" value="VBB73770.1"/>
    <property type="molecule type" value="Genomic_DNA"/>
</dbReference>
<protein>
    <recommendedName>
        <fullName evidence="1">DUF6594 domain-containing protein</fullName>
    </recommendedName>
</protein>
<dbReference type="Proteomes" id="UP000280685">
    <property type="component" value="Chromosome 1"/>
</dbReference>
<dbReference type="PANTHER" id="PTHR34502">
    <property type="entry name" value="DUF6594 DOMAIN-CONTAINING PROTEIN-RELATED"/>
    <property type="match status" value="1"/>
</dbReference>
<evidence type="ECO:0000313" key="2">
    <source>
        <dbReference type="EMBL" id="VBB73770.1"/>
    </source>
</evidence>
<organism evidence="2 3">
    <name type="scientific">Podospora comata</name>
    <dbReference type="NCBI Taxonomy" id="48703"/>
    <lineage>
        <taxon>Eukaryota</taxon>
        <taxon>Fungi</taxon>
        <taxon>Dikarya</taxon>
        <taxon>Ascomycota</taxon>
        <taxon>Pezizomycotina</taxon>
        <taxon>Sordariomycetes</taxon>
        <taxon>Sordariomycetidae</taxon>
        <taxon>Sordariales</taxon>
        <taxon>Podosporaceae</taxon>
        <taxon>Podospora</taxon>
    </lineage>
</organism>
<evidence type="ECO:0000313" key="3">
    <source>
        <dbReference type="Proteomes" id="UP000280685"/>
    </source>
</evidence>
<dbReference type="PANTHER" id="PTHR34502:SF5">
    <property type="entry name" value="DUF6594 DOMAIN-CONTAINING PROTEIN"/>
    <property type="match status" value="1"/>
</dbReference>
<keyword evidence="3" id="KW-1185">Reference proteome</keyword>
<sequence>MDNSHNHAPQVDIELAMHDAGTQASPSSSSPPGCMWTDWSKIIIRNFPSRDSGAKLTACQSSINPPNNKQPALYNSTFYSPPNSFGRFLQQPSEPNANNDTSCIIIVEDFPDGYPRFSALMAAHDSFLVTRRFSQLRTRLLLLEQDRVAELEEKLNKIDRDETRKFFLGSRRRDRNEERLSVIAELKEALKSYDDLVSRTTYMLAPQPAHPRDVASLQNWHNSNPSITRVEMAFLTREEDLMSLSSAANSDVLPAWVERGVTEKLLGCLGVSSVQFRQLVYLLCFADCSEDLGYREIHWYTFIPGGQQPSSHGPLSR</sequence>
<proteinExistence type="predicted"/>
<dbReference type="Pfam" id="PF20237">
    <property type="entry name" value="DUF6594"/>
    <property type="match status" value="1"/>
</dbReference>
<feature type="domain" description="DUF6594" evidence="1">
    <location>
        <begin position="114"/>
        <end position="261"/>
    </location>
</feature>
<gene>
    <name evidence="2" type="ORF">PODCO_121504</name>
</gene>